<dbReference type="Proteomes" id="UP001501115">
    <property type="component" value="Unassembled WGS sequence"/>
</dbReference>
<keyword evidence="4" id="KW-1185">Reference proteome</keyword>
<evidence type="ECO:0000259" key="2">
    <source>
        <dbReference type="Pfam" id="PF01526"/>
    </source>
</evidence>
<dbReference type="RefSeq" id="WP_345664720.1">
    <property type="nucleotide sequence ID" value="NZ_BAABET010000010.1"/>
</dbReference>
<dbReference type="EMBL" id="BAABET010000010">
    <property type="protein sequence ID" value="GAA4329635.1"/>
    <property type="molecule type" value="Genomic_DNA"/>
</dbReference>
<reference evidence="4" key="1">
    <citation type="journal article" date="2019" name="Int. J. Syst. Evol. Microbiol.">
        <title>The Global Catalogue of Microorganisms (GCM) 10K type strain sequencing project: providing services to taxonomists for standard genome sequencing and annotation.</title>
        <authorList>
            <consortium name="The Broad Institute Genomics Platform"/>
            <consortium name="The Broad Institute Genome Sequencing Center for Infectious Disease"/>
            <person name="Wu L."/>
            <person name="Ma J."/>
        </authorList>
    </citation>
    <scope>NUCLEOTIDE SEQUENCE [LARGE SCALE GENOMIC DNA]</scope>
    <source>
        <strain evidence="4">JCM 31290</strain>
    </source>
</reference>
<dbReference type="Pfam" id="PF01526">
    <property type="entry name" value="DDE_Tnp_Tn3"/>
    <property type="match status" value="1"/>
</dbReference>
<accession>A0ABP8GTB1</accession>
<evidence type="ECO:0000256" key="1">
    <source>
        <dbReference type="SAM" id="MobiDB-lite"/>
    </source>
</evidence>
<evidence type="ECO:0000313" key="4">
    <source>
        <dbReference type="Proteomes" id="UP001501115"/>
    </source>
</evidence>
<organism evidence="3 4">
    <name type="scientific">Streptomyces venetus</name>
    <dbReference type="NCBI Taxonomy" id="1701086"/>
    <lineage>
        <taxon>Bacteria</taxon>
        <taxon>Bacillati</taxon>
        <taxon>Actinomycetota</taxon>
        <taxon>Actinomycetes</taxon>
        <taxon>Kitasatosporales</taxon>
        <taxon>Streptomycetaceae</taxon>
        <taxon>Streptomyces</taxon>
    </lineage>
</organism>
<name>A0ABP8GTB1_9ACTN</name>
<protein>
    <recommendedName>
        <fullName evidence="2">Tn3 transposase DDE domain-containing protein</fullName>
    </recommendedName>
</protein>
<proteinExistence type="predicted"/>
<gene>
    <name evidence="3" type="ORF">GCM10023086_58840</name>
</gene>
<comment type="caution">
    <text evidence="3">The sequence shown here is derived from an EMBL/GenBank/DDBJ whole genome shotgun (WGS) entry which is preliminary data.</text>
</comment>
<dbReference type="InterPro" id="IPR002513">
    <property type="entry name" value="Tn3_Tnp_DDE_dom"/>
</dbReference>
<evidence type="ECO:0000313" key="3">
    <source>
        <dbReference type="EMBL" id="GAA4329635.1"/>
    </source>
</evidence>
<feature type="domain" description="Tn3 transposase DDE" evidence="2">
    <location>
        <begin position="2"/>
        <end position="143"/>
    </location>
</feature>
<feature type="region of interest" description="Disordered" evidence="1">
    <location>
        <begin position="188"/>
        <end position="216"/>
    </location>
</feature>
<sequence>MRGTPHDGLYTLDTLNLDGGVKPELMATDNASHSDMAFGLYKMLGFPFAPRFRDLADQRFWRTDLPGGEVPAGIRATGGHRPQQGQPEAHRDTLAGHRVAGSLITNQVRAADLLRMLGREGHPAPPGQAFAAYGRIDKTMHLLADRLTGLGLVLNAVVLRNTRYLDVAVAQLRVEGPGACARCATRTPPRAPMTSTREAGLQVSAWSDPSPPFLSN</sequence>